<dbReference type="GO" id="GO:0050660">
    <property type="term" value="F:flavin adenine dinucleotide binding"/>
    <property type="evidence" value="ECO:0007669"/>
    <property type="project" value="InterPro"/>
</dbReference>
<evidence type="ECO:0000256" key="1">
    <source>
        <dbReference type="ARBA" id="ARBA00001974"/>
    </source>
</evidence>
<keyword evidence="3" id="KW-0285">Flavoprotein</keyword>
<feature type="domain" description="Glucose-methanol-choline oxidoreductase N-terminal" evidence="6">
    <location>
        <begin position="246"/>
        <end position="302"/>
    </location>
</feature>
<evidence type="ECO:0000259" key="6">
    <source>
        <dbReference type="Pfam" id="PF00732"/>
    </source>
</evidence>
<feature type="domain" description="Glucose-methanol-choline oxidoreductase C-terminal" evidence="7">
    <location>
        <begin position="400"/>
        <end position="525"/>
    </location>
</feature>
<evidence type="ECO:0000256" key="5">
    <source>
        <dbReference type="ARBA" id="ARBA00023002"/>
    </source>
</evidence>
<proteinExistence type="inferred from homology"/>
<dbReference type="InterPro" id="IPR007867">
    <property type="entry name" value="GMC_OxRtase_C"/>
</dbReference>
<evidence type="ECO:0000256" key="3">
    <source>
        <dbReference type="ARBA" id="ARBA00022630"/>
    </source>
</evidence>
<protein>
    <submittedName>
        <fullName evidence="8">Uncharacterized protein</fullName>
    </submittedName>
</protein>
<dbReference type="SUPFAM" id="SSF51905">
    <property type="entry name" value="FAD/NAD(P)-binding domain"/>
    <property type="match status" value="1"/>
</dbReference>
<evidence type="ECO:0000256" key="2">
    <source>
        <dbReference type="ARBA" id="ARBA00010790"/>
    </source>
</evidence>
<gene>
    <name evidence="8" type="ORF">LTR09_010739</name>
</gene>
<dbReference type="EMBL" id="JAWDJX010000055">
    <property type="protein sequence ID" value="KAK3047914.1"/>
    <property type="molecule type" value="Genomic_DNA"/>
</dbReference>
<dbReference type="InterPro" id="IPR000172">
    <property type="entry name" value="GMC_OxRdtase_N"/>
</dbReference>
<keyword evidence="5" id="KW-0560">Oxidoreductase</keyword>
<accession>A0AAJ0DD39</accession>
<dbReference type="InterPro" id="IPR051473">
    <property type="entry name" value="P2Ox-like"/>
</dbReference>
<evidence type="ECO:0000313" key="9">
    <source>
        <dbReference type="Proteomes" id="UP001271007"/>
    </source>
</evidence>
<name>A0AAJ0DD39_9PEZI</name>
<keyword evidence="9" id="KW-1185">Reference proteome</keyword>
<evidence type="ECO:0000256" key="4">
    <source>
        <dbReference type="ARBA" id="ARBA00022827"/>
    </source>
</evidence>
<organism evidence="8 9">
    <name type="scientific">Extremus antarcticus</name>
    <dbReference type="NCBI Taxonomy" id="702011"/>
    <lineage>
        <taxon>Eukaryota</taxon>
        <taxon>Fungi</taxon>
        <taxon>Dikarya</taxon>
        <taxon>Ascomycota</taxon>
        <taxon>Pezizomycotina</taxon>
        <taxon>Dothideomycetes</taxon>
        <taxon>Dothideomycetidae</taxon>
        <taxon>Mycosphaerellales</taxon>
        <taxon>Extremaceae</taxon>
        <taxon>Extremus</taxon>
    </lineage>
</organism>
<dbReference type="Gene3D" id="3.50.50.60">
    <property type="entry name" value="FAD/NAD(P)-binding domain"/>
    <property type="match status" value="2"/>
</dbReference>
<evidence type="ECO:0000259" key="7">
    <source>
        <dbReference type="Pfam" id="PF05199"/>
    </source>
</evidence>
<dbReference type="Proteomes" id="UP001271007">
    <property type="component" value="Unassembled WGS sequence"/>
</dbReference>
<dbReference type="AlphaFoldDB" id="A0AAJ0DD39"/>
<dbReference type="PANTHER" id="PTHR42784:SF1">
    <property type="entry name" value="PYRANOSE 2-OXIDASE"/>
    <property type="match status" value="1"/>
</dbReference>
<sequence length="541" mass="58822">MPLDQLVTENGVVGQKLLRRNTNEDFEYDVIVIGSGMGGGVVASALADEEKKFLELEAGSLLFPTHVGNLPRRLLIGKFQKHIWSLWDDFRVINHTNAPGSEYSGGQGFNLGGRSILWGSSIPPLAKWELASWPIDIARYLLDNGANGGYNLANGVFNSTEPELGTFHTSAVASLQGRLGADWSIVPAPVAIEYAGPTEWSIPAGIFSTADLLLEDVLAIGDRDNPEGRQPLTVNLNHALWSVNLDGNKATGVKCFDLMKKKERNYLAKVVVISAGCLESAKIALTSGIVNEHIGRGITDHPIWYRHFVIPPEKLTQFDIPSSNAPRKEPASTKLLIRHKVAGLRNHGFDIILELGAQLNQGRFVDRDFLEDDIDVRGGYMLCELVFQFYSDLIDGEDGNTVTLGSNDPDAHGAPVRVKMRRAAVDPGLLAQARAVATDMFALFDAEPVLGDKDWPELQEAGVGGVAHEVGTLRMPIRAADGTTKKGVVDTDLKFEGFENLYACDNSVFPCSPAGNPSLTLVALARRLASKIAEELNRNEH</sequence>
<keyword evidence="4" id="KW-0274">FAD</keyword>
<dbReference type="PANTHER" id="PTHR42784">
    <property type="entry name" value="PYRANOSE 2-OXIDASE"/>
    <property type="match status" value="1"/>
</dbReference>
<evidence type="ECO:0000313" key="8">
    <source>
        <dbReference type="EMBL" id="KAK3047914.1"/>
    </source>
</evidence>
<comment type="caution">
    <text evidence="8">The sequence shown here is derived from an EMBL/GenBank/DDBJ whole genome shotgun (WGS) entry which is preliminary data.</text>
</comment>
<dbReference type="Pfam" id="PF00732">
    <property type="entry name" value="GMC_oxred_N"/>
    <property type="match status" value="1"/>
</dbReference>
<dbReference type="GO" id="GO:0016614">
    <property type="term" value="F:oxidoreductase activity, acting on CH-OH group of donors"/>
    <property type="evidence" value="ECO:0007669"/>
    <property type="project" value="InterPro"/>
</dbReference>
<reference evidence="8" key="1">
    <citation type="submission" date="2023-04" db="EMBL/GenBank/DDBJ databases">
        <title>Black Yeasts Isolated from many extreme environments.</title>
        <authorList>
            <person name="Coleine C."/>
            <person name="Stajich J.E."/>
            <person name="Selbmann L."/>
        </authorList>
    </citation>
    <scope>NUCLEOTIDE SEQUENCE</scope>
    <source>
        <strain evidence="8">CCFEE 5312</strain>
    </source>
</reference>
<comment type="similarity">
    <text evidence="2">Belongs to the GMC oxidoreductase family.</text>
</comment>
<dbReference type="InterPro" id="IPR036188">
    <property type="entry name" value="FAD/NAD-bd_sf"/>
</dbReference>
<comment type="cofactor">
    <cofactor evidence="1">
        <name>FAD</name>
        <dbReference type="ChEBI" id="CHEBI:57692"/>
    </cofactor>
</comment>
<dbReference type="Pfam" id="PF05199">
    <property type="entry name" value="GMC_oxred_C"/>
    <property type="match status" value="1"/>
</dbReference>